<reference evidence="9 10" key="1">
    <citation type="submission" date="2018-10" db="EMBL/GenBank/DDBJ databases">
        <title>Phylogenomics of Brevibacillus.</title>
        <authorList>
            <person name="Dunlap C."/>
        </authorList>
    </citation>
    <scope>NUCLEOTIDE SEQUENCE [LARGE SCALE GENOMIC DNA]</scope>
    <source>
        <strain evidence="9 10">JCM 15716</strain>
    </source>
</reference>
<name>A0A3M8DRP3_9BACL</name>
<organism evidence="9 10">
    <name type="scientific">Brevibacillus fluminis</name>
    <dbReference type="NCBI Taxonomy" id="511487"/>
    <lineage>
        <taxon>Bacteria</taxon>
        <taxon>Bacillati</taxon>
        <taxon>Bacillota</taxon>
        <taxon>Bacilli</taxon>
        <taxon>Bacillales</taxon>
        <taxon>Paenibacillaceae</taxon>
        <taxon>Brevibacillus</taxon>
    </lineage>
</organism>
<keyword evidence="6 7" id="KW-0472">Membrane</keyword>
<feature type="transmembrane region" description="Helical" evidence="7">
    <location>
        <begin position="177"/>
        <end position="198"/>
    </location>
</feature>
<dbReference type="RefSeq" id="WP_122917660.1">
    <property type="nucleotide sequence ID" value="NZ_RHHQ01000007.1"/>
</dbReference>
<dbReference type="GO" id="GO:0005886">
    <property type="term" value="C:plasma membrane"/>
    <property type="evidence" value="ECO:0007669"/>
    <property type="project" value="UniProtKB-SubCell"/>
</dbReference>
<evidence type="ECO:0000259" key="8">
    <source>
        <dbReference type="Pfam" id="PF00892"/>
    </source>
</evidence>
<evidence type="ECO:0000256" key="5">
    <source>
        <dbReference type="ARBA" id="ARBA00022989"/>
    </source>
</evidence>
<dbReference type="AlphaFoldDB" id="A0A3M8DRP3"/>
<gene>
    <name evidence="9" type="ORF">EDM56_08460</name>
</gene>
<comment type="similarity">
    <text evidence="2">Belongs to the EamA transporter family.</text>
</comment>
<keyword evidence="3" id="KW-1003">Cell membrane</keyword>
<protein>
    <submittedName>
        <fullName evidence="9">DMT family transporter</fullName>
    </submittedName>
</protein>
<evidence type="ECO:0000256" key="4">
    <source>
        <dbReference type="ARBA" id="ARBA00022692"/>
    </source>
</evidence>
<evidence type="ECO:0000256" key="2">
    <source>
        <dbReference type="ARBA" id="ARBA00007362"/>
    </source>
</evidence>
<feature type="transmembrane region" description="Helical" evidence="7">
    <location>
        <begin position="144"/>
        <end position="165"/>
    </location>
</feature>
<evidence type="ECO:0000313" key="9">
    <source>
        <dbReference type="EMBL" id="RNB90732.1"/>
    </source>
</evidence>
<feature type="transmembrane region" description="Helical" evidence="7">
    <location>
        <begin position="246"/>
        <end position="265"/>
    </location>
</feature>
<accession>A0A3M8DRP3</accession>
<feature type="transmembrane region" description="Helical" evidence="7">
    <location>
        <begin position="41"/>
        <end position="59"/>
    </location>
</feature>
<proteinExistence type="inferred from homology"/>
<feature type="transmembrane region" description="Helical" evidence="7">
    <location>
        <begin position="218"/>
        <end position="237"/>
    </location>
</feature>
<dbReference type="EMBL" id="RHHQ01000007">
    <property type="protein sequence ID" value="RNB90732.1"/>
    <property type="molecule type" value="Genomic_DNA"/>
</dbReference>
<feature type="transmembrane region" description="Helical" evidence="7">
    <location>
        <begin position="97"/>
        <end position="115"/>
    </location>
</feature>
<dbReference type="Pfam" id="PF00892">
    <property type="entry name" value="EamA"/>
    <property type="match status" value="2"/>
</dbReference>
<comment type="subcellular location">
    <subcellularLocation>
        <location evidence="1">Cell membrane</location>
        <topology evidence="1">Multi-pass membrane protein</topology>
    </subcellularLocation>
</comment>
<dbReference type="OrthoDB" id="9804865at2"/>
<feature type="domain" description="EamA" evidence="8">
    <location>
        <begin position="6"/>
        <end position="139"/>
    </location>
</feature>
<dbReference type="SUPFAM" id="SSF103481">
    <property type="entry name" value="Multidrug resistance efflux transporter EmrE"/>
    <property type="match status" value="2"/>
</dbReference>
<sequence>MKKQLWAEFTLLLITVVWGATFLVVQNAISVLPPNTFNGVRFTIATAFLAVILLFYPHLRSAFTPKLIRHGVWIGFLLFLIYAFQTIGLQYTTPSKAGFITGLAVVLVPLFSIFLLKQKLGWQAISGIVAAVVGLYMLTISKTIGLNFGDVLVFGSAISGALQLVFTGKYAPQHPALPLAIVQLSTVTVISWLCAFLFEDWHKAFDANAMLDPNVTWGLLITAIPATAIAFLAQTAFQKLTTPTRMALIFALEPVFAAITSFVFIDEVLTARQMFGCILILSGMLITELPFKTWFQFLFARKKSMPTAEK</sequence>
<keyword evidence="5 7" id="KW-1133">Transmembrane helix</keyword>
<dbReference type="Proteomes" id="UP000271031">
    <property type="component" value="Unassembled WGS sequence"/>
</dbReference>
<keyword evidence="4 7" id="KW-0812">Transmembrane</keyword>
<evidence type="ECO:0000313" key="10">
    <source>
        <dbReference type="Proteomes" id="UP000271031"/>
    </source>
</evidence>
<keyword evidence="10" id="KW-1185">Reference proteome</keyword>
<dbReference type="InterPro" id="IPR000620">
    <property type="entry name" value="EamA_dom"/>
</dbReference>
<feature type="transmembrane region" description="Helical" evidence="7">
    <location>
        <begin position="271"/>
        <end position="295"/>
    </location>
</feature>
<comment type="caution">
    <text evidence="9">The sequence shown here is derived from an EMBL/GenBank/DDBJ whole genome shotgun (WGS) entry which is preliminary data.</text>
</comment>
<evidence type="ECO:0000256" key="7">
    <source>
        <dbReference type="SAM" id="Phobius"/>
    </source>
</evidence>
<evidence type="ECO:0000256" key="6">
    <source>
        <dbReference type="ARBA" id="ARBA00023136"/>
    </source>
</evidence>
<dbReference type="InterPro" id="IPR051258">
    <property type="entry name" value="Diverse_Substrate_Transporter"/>
</dbReference>
<dbReference type="Gene3D" id="1.10.3730.20">
    <property type="match status" value="1"/>
</dbReference>
<feature type="transmembrane region" description="Helical" evidence="7">
    <location>
        <begin position="9"/>
        <end position="29"/>
    </location>
</feature>
<feature type="transmembrane region" description="Helical" evidence="7">
    <location>
        <begin position="71"/>
        <end position="91"/>
    </location>
</feature>
<feature type="domain" description="EamA" evidence="8">
    <location>
        <begin position="148"/>
        <end position="287"/>
    </location>
</feature>
<evidence type="ECO:0000256" key="3">
    <source>
        <dbReference type="ARBA" id="ARBA00022475"/>
    </source>
</evidence>
<dbReference type="InterPro" id="IPR037185">
    <property type="entry name" value="EmrE-like"/>
</dbReference>
<evidence type="ECO:0000256" key="1">
    <source>
        <dbReference type="ARBA" id="ARBA00004651"/>
    </source>
</evidence>
<dbReference type="PANTHER" id="PTHR42920">
    <property type="entry name" value="OS03G0707200 PROTEIN-RELATED"/>
    <property type="match status" value="1"/>
</dbReference>
<dbReference type="PANTHER" id="PTHR42920:SF5">
    <property type="entry name" value="EAMA DOMAIN-CONTAINING PROTEIN"/>
    <property type="match status" value="1"/>
</dbReference>